<feature type="region of interest" description="Disordered" evidence="1">
    <location>
        <begin position="1"/>
        <end position="20"/>
    </location>
</feature>
<comment type="caution">
    <text evidence="2">The sequence shown here is derived from an EMBL/GenBank/DDBJ whole genome shotgun (WGS) entry which is preliminary data.</text>
</comment>
<reference evidence="2 3" key="1">
    <citation type="submission" date="2024-01" db="EMBL/GenBank/DDBJ databases">
        <title>Genome assemblies of Stephania.</title>
        <authorList>
            <person name="Yang L."/>
        </authorList>
    </citation>
    <scope>NUCLEOTIDE SEQUENCE [LARGE SCALE GENOMIC DNA]</scope>
    <source>
        <strain evidence="2">JXDWG</strain>
        <tissue evidence="2">Leaf</tissue>
    </source>
</reference>
<dbReference type="AlphaFoldDB" id="A0AAP0HG89"/>
<proteinExistence type="predicted"/>
<sequence>MASSCAKTDGQRNRVVGPIAPRRGCESTNVDDAMEVSGAHIEMRASAFLRLYAGKPGERKWGLPLKGSWGYGNQVKGSGAPTERILGFDVQFSVTGEEYTVCFSRVIYSCDDLSTDPGSRGKDILGDFI</sequence>
<name>A0AAP0HG89_9MAGN</name>
<protein>
    <submittedName>
        <fullName evidence="2">Uncharacterized protein</fullName>
    </submittedName>
</protein>
<evidence type="ECO:0000313" key="3">
    <source>
        <dbReference type="Proteomes" id="UP001419268"/>
    </source>
</evidence>
<evidence type="ECO:0000256" key="1">
    <source>
        <dbReference type="SAM" id="MobiDB-lite"/>
    </source>
</evidence>
<dbReference type="Proteomes" id="UP001419268">
    <property type="component" value="Unassembled WGS sequence"/>
</dbReference>
<dbReference type="EMBL" id="JBBNAG010000013">
    <property type="protein sequence ID" value="KAK9083682.1"/>
    <property type="molecule type" value="Genomic_DNA"/>
</dbReference>
<keyword evidence="3" id="KW-1185">Reference proteome</keyword>
<evidence type="ECO:0000313" key="2">
    <source>
        <dbReference type="EMBL" id="KAK9083682.1"/>
    </source>
</evidence>
<gene>
    <name evidence="2" type="ORF">Scep_030153</name>
</gene>
<accession>A0AAP0HG89</accession>
<organism evidence="2 3">
    <name type="scientific">Stephania cephalantha</name>
    <dbReference type="NCBI Taxonomy" id="152367"/>
    <lineage>
        <taxon>Eukaryota</taxon>
        <taxon>Viridiplantae</taxon>
        <taxon>Streptophyta</taxon>
        <taxon>Embryophyta</taxon>
        <taxon>Tracheophyta</taxon>
        <taxon>Spermatophyta</taxon>
        <taxon>Magnoliopsida</taxon>
        <taxon>Ranunculales</taxon>
        <taxon>Menispermaceae</taxon>
        <taxon>Menispermoideae</taxon>
        <taxon>Cissampelideae</taxon>
        <taxon>Stephania</taxon>
    </lineage>
</organism>